<sequence length="254" mass="30031">MHKFFLILEKLGIYWLAFFGIIIVRYFLIAGGSYWFFYSNLGKPFIKRNLRSFPPRWKSIKQDAELALFSAVFFALCAAFIISAYDSGLTRLYSVLDQYGLWYLGFSFVVVLILQDGYFYLLHRGFHHPRLFKWLHHGHHRSGDPTPWTSFAFDLPEAILQGLFFVGIVFLMPLHFITLIALLMTMTVWAVVTHLGFDPFPPSFFRHWFGKCLIGPTHHSIHHRKYRVHYGLYFTFWDKLLGTHDPNYEKEFLE</sequence>
<proteinExistence type="predicted"/>
<protein>
    <submittedName>
        <fullName evidence="7">Sterol desaturase family protein</fullName>
    </submittedName>
</protein>
<comment type="caution">
    <text evidence="7">The sequence shown here is derived from an EMBL/GenBank/DDBJ whole genome shotgun (WGS) entry which is preliminary data.</text>
</comment>
<evidence type="ECO:0000313" key="7">
    <source>
        <dbReference type="EMBL" id="PSF35273.1"/>
    </source>
</evidence>
<evidence type="ECO:0000259" key="6">
    <source>
        <dbReference type="Pfam" id="PF04116"/>
    </source>
</evidence>
<evidence type="ECO:0000313" key="8">
    <source>
        <dbReference type="Proteomes" id="UP000239001"/>
    </source>
</evidence>
<dbReference type="EMBL" id="PXOH01000021">
    <property type="protein sequence ID" value="PSF35273.1"/>
    <property type="molecule type" value="Genomic_DNA"/>
</dbReference>
<name>A0A2T1LUN3_9CHRO</name>
<evidence type="ECO:0000256" key="3">
    <source>
        <dbReference type="ARBA" id="ARBA00022989"/>
    </source>
</evidence>
<keyword evidence="3 5" id="KW-1133">Transmembrane helix</keyword>
<feature type="transmembrane region" description="Helical" evidence="5">
    <location>
        <begin position="163"/>
        <end position="192"/>
    </location>
</feature>
<feature type="transmembrane region" description="Helical" evidence="5">
    <location>
        <begin position="100"/>
        <end position="121"/>
    </location>
</feature>
<feature type="transmembrane region" description="Helical" evidence="5">
    <location>
        <begin position="66"/>
        <end position="85"/>
    </location>
</feature>
<feature type="domain" description="Fatty acid hydroxylase" evidence="6">
    <location>
        <begin position="108"/>
        <end position="243"/>
    </location>
</feature>
<evidence type="ECO:0000256" key="1">
    <source>
        <dbReference type="ARBA" id="ARBA00004370"/>
    </source>
</evidence>
<feature type="transmembrane region" description="Helical" evidence="5">
    <location>
        <begin position="12"/>
        <end position="38"/>
    </location>
</feature>
<dbReference type="OrthoDB" id="9770329at2"/>
<evidence type="ECO:0000256" key="2">
    <source>
        <dbReference type="ARBA" id="ARBA00022692"/>
    </source>
</evidence>
<reference evidence="7 8" key="2">
    <citation type="submission" date="2018-03" db="EMBL/GenBank/DDBJ databases">
        <authorList>
            <person name="Keele B.F."/>
        </authorList>
    </citation>
    <scope>NUCLEOTIDE SEQUENCE [LARGE SCALE GENOMIC DNA]</scope>
    <source>
        <strain evidence="7 8">CCALA 016</strain>
    </source>
</reference>
<keyword evidence="2 5" id="KW-0812">Transmembrane</keyword>
<dbReference type="GO" id="GO:0016020">
    <property type="term" value="C:membrane"/>
    <property type="evidence" value="ECO:0007669"/>
    <property type="project" value="UniProtKB-SubCell"/>
</dbReference>
<dbReference type="InterPro" id="IPR050307">
    <property type="entry name" value="Sterol_Desaturase_Related"/>
</dbReference>
<dbReference type="AlphaFoldDB" id="A0A2T1LUN3"/>
<evidence type="ECO:0000256" key="4">
    <source>
        <dbReference type="ARBA" id="ARBA00023136"/>
    </source>
</evidence>
<keyword evidence="8" id="KW-1185">Reference proteome</keyword>
<dbReference type="InterPro" id="IPR006694">
    <property type="entry name" value="Fatty_acid_hydroxylase"/>
</dbReference>
<keyword evidence="4 5" id="KW-0472">Membrane</keyword>
<evidence type="ECO:0000256" key="5">
    <source>
        <dbReference type="SAM" id="Phobius"/>
    </source>
</evidence>
<dbReference type="Pfam" id="PF04116">
    <property type="entry name" value="FA_hydroxylase"/>
    <property type="match status" value="1"/>
</dbReference>
<dbReference type="PANTHER" id="PTHR11863">
    <property type="entry name" value="STEROL DESATURASE"/>
    <property type="match status" value="1"/>
</dbReference>
<dbReference type="GO" id="GO:0016491">
    <property type="term" value="F:oxidoreductase activity"/>
    <property type="evidence" value="ECO:0007669"/>
    <property type="project" value="InterPro"/>
</dbReference>
<accession>A0A2T1LUN3</accession>
<gene>
    <name evidence="7" type="ORF">C7H19_17090</name>
</gene>
<dbReference type="GO" id="GO:0005506">
    <property type="term" value="F:iron ion binding"/>
    <property type="evidence" value="ECO:0007669"/>
    <property type="project" value="InterPro"/>
</dbReference>
<dbReference type="Proteomes" id="UP000239001">
    <property type="component" value="Unassembled WGS sequence"/>
</dbReference>
<dbReference type="GO" id="GO:0008610">
    <property type="term" value="P:lipid biosynthetic process"/>
    <property type="evidence" value="ECO:0007669"/>
    <property type="project" value="InterPro"/>
</dbReference>
<reference evidence="7 8" key="1">
    <citation type="submission" date="2018-03" db="EMBL/GenBank/DDBJ databases">
        <title>The ancient ancestry and fast evolution of plastids.</title>
        <authorList>
            <person name="Moore K.R."/>
            <person name="Magnabosco C."/>
            <person name="Momper L."/>
            <person name="Gold D.A."/>
            <person name="Bosak T."/>
            <person name="Fournier G.P."/>
        </authorList>
    </citation>
    <scope>NUCLEOTIDE SEQUENCE [LARGE SCALE GENOMIC DNA]</scope>
    <source>
        <strain evidence="7 8">CCALA 016</strain>
    </source>
</reference>
<organism evidence="7 8">
    <name type="scientific">Aphanothece hegewaldii CCALA 016</name>
    <dbReference type="NCBI Taxonomy" id="2107694"/>
    <lineage>
        <taxon>Bacteria</taxon>
        <taxon>Bacillati</taxon>
        <taxon>Cyanobacteriota</taxon>
        <taxon>Cyanophyceae</taxon>
        <taxon>Oscillatoriophycideae</taxon>
        <taxon>Chroococcales</taxon>
        <taxon>Aphanothecaceae</taxon>
        <taxon>Aphanothece</taxon>
    </lineage>
</organism>
<comment type="subcellular location">
    <subcellularLocation>
        <location evidence="1">Membrane</location>
    </subcellularLocation>
</comment>